<dbReference type="Gene3D" id="1.10.3210.10">
    <property type="entry name" value="Hypothetical protein af1432"/>
    <property type="match status" value="1"/>
</dbReference>
<feature type="domain" description="HD-GYP" evidence="2">
    <location>
        <begin position="138"/>
        <end position="333"/>
    </location>
</feature>
<dbReference type="CDD" id="cd00077">
    <property type="entry name" value="HDc"/>
    <property type="match status" value="1"/>
</dbReference>
<dbReference type="PROSITE" id="PS51832">
    <property type="entry name" value="HD_GYP"/>
    <property type="match status" value="1"/>
</dbReference>
<dbReference type="InterPro" id="IPR021812">
    <property type="entry name" value="DUF3391"/>
</dbReference>
<dbReference type="PANTHER" id="PTHR43155">
    <property type="entry name" value="CYCLIC DI-GMP PHOSPHODIESTERASE PA4108-RELATED"/>
    <property type="match status" value="1"/>
</dbReference>
<accession>A0A857J0D7</accession>
<dbReference type="KEGG" id="xyk:GT347_00250"/>
<feature type="region of interest" description="Disordered" evidence="1">
    <location>
        <begin position="63"/>
        <end position="86"/>
    </location>
</feature>
<dbReference type="Pfam" id="PF11871">
    <property type="entry name" value="DUF3391"/>
    <property type="match status" value="1"/>
</dbReference>
<feature type="compositionally biased region" description="Low complexity" evidence="1">
    <location>
        <begin position="63"/>
        <end position="75"/>
    </location>
</feature>
<reference evidence="3 4" key="1">
    <citation type="submission" date="2020-01" db="EMBL/GenBank/DDBJ databases">
        <title>Genome sequencing of strain KACC 21265.</title>
        <authorList>
            <person name="Heo J."/>
            <person name="Kim S.-J."/>
            <person name="Kim J.-S."/>
            <person name="Hong S.-B."/>
            <person name="Kwon S.-W."/>
        </authorList>
    </citation>
    <scope>NUCLEOTIDE SEQUENCE [LARGE SCALE GENOMIC DNA]</scope>
    <source>
        <strain evidence="3 4">KACC 21265</strain>
    </source>
</reference>
<dbReference type="PANTHER" id="PTHR43155:SF2">
    <property type="entry name" value="CYCLIC DI-GMP PHOSPHODIESTERASE PA4108"/>
    <property type="match status" value="1"/>
</dbReference>
<evidence type="ECO:0000256" key="1">
    <source>
        <dbReference type="SAM" id="MobiDB-lite"/>
    </source>
</evidence>
<dbReference type="AlphaFoldDB" id="A0A857J0D7"/>
<evidence type="ECO:0000313" key="3">
    <source>
        <dbReference type="EMBL" id="QHI96562.1"/>
    </source>
</evidence>
<gene>
    <name evidence="3" type="ORF">GT347_00250</name>
</gene>
<dbReference type="SMART" id="SM00471">
    <property type="entry name" value="HDc"/>
    <property type="match status" value="1"/>
</dbReference>
<dbReference type="SUPFAM" id="SSF109604">
    <property type="entry name" value="HD-domain/PDEase-like"/>
    <property type="match status" value="1"/>
</dbReference>
<dbReference type="EMBL" id="CP047650">
    <property type="protein sequence ID" value="QHI96562.1"/>
    <property type="molecule type" value="Genomic_DNA"/>
</dbReference>
<evidence type="ECO:0000313" key="4">
    <source>
        <dbReference type="Proteomes" id="UP000464787"/>
    </source>
</evidence>
<proteinExistence type="predicted"/>
<dbReference type="GO" id="GO:0008081">
    <property type="term" value="F:phosphoric diester hydrolase activity"/>
    <property type="evidence" value="ECO:0007669"/>
    <property type="project" value="UniProtKB-ARBA"/>
</dbReference>
<name>A0A857J0D7_9BURK</name>
<keyword evidence="4" id="KW-1185">Reference proteome</keyword>
<dbReference type="Pfam" id="PF13487">
    <property type="entry name" value="HD_5"/>
    <property type="match status" value="1"/>
</dbReference>
<dbReference type="Proteomes" id="UP000464787">
    <property type="component" value="Chromosome"/>
</dbReference>
<dbReference type="InterPro" id="IPR003607">
    <property type="entry name" value="HD/PDEase_dom"/>
</dbReference>
<dbReference type="InterPro" id="IPR037522">
    <property type="entry name" value="HD_GYP_dom"/>
</dbReference>
<organism evidence="3 4">
    <name type="scientific">Xylophilus rhododendri</name>
    <dbReference type="NCBI Taxonomy" id="2697032"/>
    <lineage>
        <taxon>Bacteria</taxon>
        <taxon>Pseudomonadati</taxon>
        <taxon>Pseudomonadota</taxon>
        <taxon>Betaproteobacteria</taxon>
        <taxon>Burkholderiales</taxon>
        <taxon>Xylophilus</taxon>
    </lineage>
</organism>
<sequence>MLKKISVQHVRQGMFLHRLEGSWLESPFWRRAFVIQDEAIVDSLRGSGIQEIWIDISRGLDVQEAPAPQPQAEEAAPPPAAAAPAGAPARIPLHEEIARAREICAQGRDRVASMFAEIRMGRAIDTGEAVSLVDEISSSISRNPGALLGMARLKSVDDYTYMHSVAVCGLMVALGTQLGLPPEDIREAGLAGLMHDVGKALMPVDVLNKPGSLTEEEFATMKRHADKGWALLKKGGAVSDAVQKVALHHHERWDGSGYPQRLAGEQISLFARMGAICDVYDAITSKRPYKNPWDPAHAVRQMARWKGHFDPTLFQHFIRSLGIYPIGSLVRLASGYLAVVCEQTPAALLTPTVKAFYEVSRQRSIEPRRIDLAAGGEAAERIVAVEDPAQWSFQGLDQLWIES</sequence>
<protein>
    <submittedName>
        <fullName evidence="3">DUF3391 domain-containing protein</fullName>
    </submittedName>
</protein>
<evidence type="ECO:0000259" key="2">
    <source>
        <dbReference type="PROSITE" id="PS51832"/>
    </source>
</evidence>